<feature type="transmembrane region" description="Helical" evidence="7">
    <location>
        <begin position="188"/>
        <end position="205"/>
    </location>
</feature>
<feature type="transmembrane region" description="Helical" evidence="7">
    <location>
        <begin position="274"/>
        <end position="290"/>
    </location>
</feature>
<comment type="subcellular location">
    <subcellularLocation>
        <location evidence="1">Cell membrane</location>
        <topology evidence="1">Multi-pass membrane protein</topology>
    </subcellularLocation>
</comment>
<evidence type="ECO:0000256" key="7">
    <source>
        <dbReference type="SAM" id="Phobius"/>
    </source>
</evidence>
<dbReference type="GO" id="GO:0005886">
    <property type="term" value="C:plasma membrane"/>
    <property type="evidence" value="ECO:0007669"/>
    <property type="project" value="UniProtKB-SubCell"/>
</dbReference>
<feature type="transmembrane region" description="Helical" evidence="7">
    <location>
        <begin position="250"/>
        <end position="268"/>
    </location>
</feature>
<feature type="domain" description="EamA" evidence="8">
    <location>
        <begin position="152"/>
        <end position="288"/>
    </location>
</feature>
<feature type="transmembrane region" description="Helical" evidence="7">
    <location>
        <begin position="67"/>
        <end position="84"/>
    </location>
</feature>
<evidence type="ECO:0000256" key="1">
    <source>
        <dbReference type="ARBA" id="ARBA00004651"/>
    </source>
</evidence>
<proteinExistence type="inferred from homology"/>
<feature type="transmembrane region" description="Helical" evidence="7">
    <location>
        <begin position="12"/>
        <end position="31"/>
    </location>
</feature>
<dbReference type="PANTHER" id="PTHR32322">
    <property type="entry name" value="INNER MEMBRANE TRANSPORTER"/>
    <property type="match status" value="1"/>
</dbReference>
<evidence type="ECO:0000256" key="4">
    <source>
        <dbReference type="ARBA" id="ARBA00022692"/>
    </source>
</evidence>
<dbReference type="InterPro" id="IPR050638">
    <property type="entry name" value="AA-Vitamin_Transporters"/>
</dbReference>
<evidence type="ECO:0000256" key="2">
    <source>
        <dbReference type="ARBA" id="ARBA00007362"/>
    </source>
</evidence>
<comment type="caution">
    <text evidence="9">The sequence shown here is derived from an EMBL/GenBank/DDBJ whole genome shotgun (WGS) entry which is preliminary data.</text>
</comment>
<protein>
    <submittedName>
        <fullName evidence="9">EamA/RhaT family transporter</fullName>
    </submittedName>
</protein>
<accession>A0A2A7MFD1</accession>
<feature type="domain" description="EamA" evidence="8">
    <location>
        <begin position="10"/>
        <end position="140"/>
    </location>
</feature>
<dbReference type="RefSeq" id="WP_058294470.1">
    <property type="nucleotide sequence ID" value="NZ_CAMRXB010000033.1"/>
</dbReference>
<reference evidence="9 10" key="1">
    <citation type="submission" date="2017-10" db="EMBL/GenBank/DDBJ databases">
        <title>Effective Description of Clostridium neonatale sp. nov. linked to necrotizing enterocolitis in neonates and a clarification of species assignable to the genus Clostridium (Prazmowski 1880) emend. Lawson and Rainey 2016.</title>
        <authorList>
            <person name="Bernard K."/>
            <person name="Burdz T."/>
            <person name="Wiebe D."/>
            <person name="Balcewich B."/>
            <person name="Alfa M."/>
            <person name="Bernier A.-M."/>
        </authorList>
    </citation>
    <scope>NUCLEOTIDE SEQUENCE [LARGE SCALE GENOMIC DNA]</scope>
    <source>
        <strain evidence="9 10">LCDC99A005</strain>
    </source>
</reference>
<comment type="similarity">
    <text evidence="2">Belongs to the EamA transporter family.</text>
</comment>
<keyword evidence="4 7" id="KW-0812">Transmembrane</keyword>
<dbReference type="OrthoDB" id="9805239at2"/>
<dbReference type="PANTHER" id="PTHR32322:SF18">
    <property type="entry name" value="S-ADENOSYLMETHIONINE_S-ADENOSYLHOMOCYSTEINE TRANSPORTER"/>
    <property type="match status" value="1"/>
</dbReference>
<dbReference type="AlphaFoldDB" id="A0A2A7MFD1"/>
<dbReference type="InterPro" id="IPR037185">
    <property type="entry name" value="EmrE-like"/>
</dbReference>
<dbReference type="STRING" id="137838.GCA_001458595_01597"/>
<dbReference type="SUPFAM" id="SSF103481">
    <property type="entry name" value="Multidrug resistance efflux transporter EmrE"/>
    <property type="match status" value="2"/>
</dbReference>
<sequence>MKQNNNIREHFAALFTVFIWGTTYISTKILLVDFQAIEILFFRFVIGFLTLMVIYPKRLKGTSIKQELMFVLAGLSGVTLYFLLENIALTYSMASNVGVITAVAPFFTGIMSYIFLKEERPKGNFFIGFITSMMGIFMISFNGTTEFHLNPLGDFLALLAVIMWAVYSVFTKKISAYGYSTIQTTRRTFLYGLIFMIPALFFFDFQIGLERFTNTTYLFNILFLGFGASALCFVTWNLAVKALGAVKTSVYIYAVPVITVVTSVIVLHEKITKVAAIGTLLTLAGLFFSQSKIEFKKKSQTLAMENDQ</sequence>
<feature type="transmembrane region" description="Helical" evidence="7">
    <location>
        <begin position="37"/>
        <end position="55"/>
    </location>
</feature>
<name>A0A2A7MFD1_9CLOT</name>
<keyword evidence="3" id="KW-1003">Cell membrane</keyword>
<evidence type="ECO:0000256" key="6">
    <source>
        <dbReference type="ARBA" id="ARBA00023136"/>
    </source>
</evidence>
<keyword evidence="5 7" id="KW-1133">Transmembrane helix</keyword>
<evidence type="ECO:0000259" key="8">
    <source>
        <dbReference type="Pfam" id="PF00892"/>
    </source>
</evidence>
<feature type="transmembrane region" description="Helical" evidence="7">
    <location>
        <begin position="123"/>
        <end position="141"/>
    </location>
</feature>
<evidence type="ECO:0000313" key="10">
    <source>
        <dbReference type="Proteomes" id="UP000220840"/>
    </source>
</evidence>
<dbReference type="Proteomes" id="UP000220840">
    <property type="component" value="Unassembled WGS sequence"/>
</dbReference>
<dbReference type="Pfam" id="PF00892">
    <property type="entry name" value="EamA"/>
    <property type="match status" value="2"/>
</dbReference>
<gene>
    <name evidence="9" type="ORF">CQ394_00795</name>
</gene>
<evidence type="ECO:0000256" key="3">
    <source>
        <dbReference type="ARBA" id="ARBA00022475"/>
    </source>
</evidence>
<evidence type="ECO:0000256" key="5">
    <source>
        <dbReference type="ARBA" id="ARBA00022989"/>
    </source>
</evidence>
<organism evidence="9 10">
    <name type="scientific">Clostridium neonatale</name>
    <dbReference type="NCBI Taxonomy" id="137838"/>
    <lineage>
        <taxon>Bacteria</taxon>
        <taxon>Bacillati</taxon>
        <taxon>Bacillota</taxon>
        <taxon>Clostridia</taxon>
        <taxon>Eubacteriales</taxon>
        <taxon>Clostridiaceae</taxon>
        <taxon>Clostridium</taxon>
    </lineage>
</organism>
<feature type="transmembrane region" description="Helical" evidence="7">
    <location>
        <begin position="96"/>
        <end position="116"/>
    </location>
</feature>
<dbReference type="EMBL" id="PDCJ01000001">
    <property type="protein sequence ID" value="PEG30299.1"/>
    <property type="molecule type" value="Genomic_DNA"/>
</dbReference>
<keyword evidence="6 7" id="KW-0472">Membrane</keyword>
<dbReference type="InterPro" id="IPR000620">
    <property type="entry name" value="EamA_dom"/>
</dbReference>
<keyword evidence="10" id="KW-1185">Reference proteome</keyword>
<evidence type="ECO:0000313" key="9">
    <source>
        <dbReference type="EMBL" id="PEG30299.1"/>
    </source>
</evidence>
<feature type="transmembrane region" description="Helical" evidence="7">
    <location>
        <begin position="147"/>
        <end position="167"/>
    </location>
</feature>
<feature type="transmembrane region" description="Helical" evidence="7">
    <location>
        <begin position="217"/>
        <end position="238"/>
    </location>
</feature>